<feature type="compositionally biased region" description="Basic and acidic residues" evidence="1">
    <location>
        <begin position="47"/>
        <end position="56"/>
    </location>
</feature>
<accession>A0AA43TVP1</accession>
<name>A0AA43TVP1_9LECA</name>
<feature type="compositionally biased region" description="Polar residues" evidence="1">
    <location>
        <begin position="825"/>
        <end position="842"/>
    </location>
</feature>
<feature type="region of interest" description="Disordered" evidence="1">
    <location>
        <begin position="1"/>
        <end position="56"/>
    </location>
</feature>
<keyword evidence="3" id="KW-1185">Reference proteome</keyword>
<feature type="compositionally biased region" description="Polar residues" evidence="1">
    <location>
        <begin position="609"/>
        <end position="621"/>
    </location>
</feature>
<feature type="compositionally biased region" description="Basic and acidic residues" evidence="1">
    <location>
        <begin position="863"/>
        <end position="874"/>
    </location>
</feature>
<comment type="caution">
    <text evidence="2">The sequence shown here is derived from an EMBL/GenBank/DDBJ whole genome shotgun (WGS) entry which is preliminary data.</text>
</comment>
<sequence length="1083" mass="118678">MAEEDMETTSESDVDEGPPVHPVPTMQGAFEESMVETMNENDEEEPSDRYSKADSVTRRKMLLEQEQYERTVAGRWKQKTGERFHPLWKLVAQISFGMHLLQQGLAKSDEEVLKILQTHVDEVDGFLERTTEDFDLAQGDINERIRYLKLPLEHGEVFDRMLDDRAFRAAIVEGNEKIEHIIDRTAAAMNDALKDVQKGLDATRELAKYMTRVDKMWEDRTEEHDSVYLAMIGNTEGWTRAFLTLQSKGCHLRKALVQLGSIVAEMQKRAGAASRKNLLPSRSATGRYFVAPRSPSPMNSNTNTPPRSPNKPLPEDPNPAARIASSQRYTRTSAHRSASNSPQLAQTAGSSSRSHTRMDNGVSPRIPNNARSPQTLNPGWSPRSPDPSRSGRSPTPDKYARSHDPAKSPRSPNPGLGISDKHPDRYVSSKSPDPQSVAKHSHTQRPVRSPEPARSLKSPEPRYRDVRSPQPPQQESSEVASPLKTSTQVMQGITNGNNSSEQSLSRRRSLTERTRSLLGKRPSVKKGPSSASNTVERVEEDPGTSNESSALPAGAVPEEPHLNNAANVTLLRRLSSRRRQQAMSMSAYSESPVSQMRDNDTPPPREASPQHTQNGRPVPPQSTYVPLTLLPSQPEFSPLHDTFPSSNIDETAESRIPANAAVVPSTATIAPSLKTNIVPDDSEGSVNVAHPLLREERHARFATRTNPGVTGNLSSGSLPLRQYHSHANFAQSNPDLTQRQHDQFKAPKRSSSLLYTPNDAAFNSRGLQKTERLSPTTEQASPTQDQTTPNASALNLVTRTSPLPPETELGIHPAHRVPDPDSAPDTATSPNHSSASSTTEQGATPPPISTGPSHPNSPPTRFAPDHSSRVHSPRESQSPQRNGNPPAASIPENSTESQGQSQIVDPKQTPFYLNPASSTVLKEFMESPPESRAQSPGPPAGQPHGQFSAQRSPQSPDTHHMWDQGLRSEAASPPPPGPGGSNLAGYWSTQDLGVGNIKGANGVKQKKGLGLKKMFGGSKSVKRPKEKSAKRKFWGKNLNAEACDSLEHDNASSVDMEKTRDGDYYQGMGPDGVWISRQNFVRK</sequence>
<organism evidence="2 3">
    <name type="scientific">Ramalina farinacea</name>
    <dbReference type="NCBI Taxonomy" id="258253"/>
    <lineage>
        <taxon>Eukaryota</taxon>
        <taxon>Fungi</taxon>
        <taxon>Dikarya</taxon>
        <taxon>Ascomycota</taxon>
        <taxon>Pezizomycotina</taxon>
        <taxon>Lecanoromycetes</taxon>
        <taxon>OSLEUM clade</taxon>
        <taxon>Lecanoromycetidae</taxon>
        <taxon>Lecanorales</taxon>
        <taxon>Lecanorineae</taxon>
        <taxon>Ramalinaceae</taxon>
        <taxon>Ramalina</taxon>
    </lineage>
</organism>
<feature type="region of interest" description="Disordered" evidence="1">
    <location>
        <begin position="731"/>
        <end position="987"/>
    </location>
</feature>
<evidence type="ECO:0000313" key="3">
    <source>
        <dbReference type="Proteomes" id="UP001161017"/>
    </source>
</evidence>
<protein>
    <submittedName>
        <fullName evidence="2">Uncharacterized protein</fullName>
    </submittedName>
</protein>
<feature type="compositionally biased region" description="Low complexity" evidence="1">
    <location>
        <begin position="292"/>
        <end position="305"/>
    </location>
</feature>
<proteinExistence type="predicted"/>
<dbReference type="Proteomes" id="UP001161017">
    <property type="component" value="Unassembled WGS sequence"/>
</dbReference>
<feature type="compositionally biased region" description="Low complexity" evidence="1">
    <location>
        <begin position="381"/>
        <end position="396"/>
    </location>
</feature>
<feature type="compositionally biased region" description="Polar residues" evidence="1">
    <location>
        <begin position="369"/>
        <end position="378"/>
    </location>
</feature>
<evidence type="ECO:0000256" key="1">
    <source>
        <dbReference type="SAM" id="MobiDB-lite"/>
    </source>
</evidence>
<feature type="compositionally biased region" description="Polar residues" evidence="1">
    <location>
        <begin position="473"/>
        <end position="498"/>
    </location>
</feature>
<dbReference type="EMBL" id="JAPUFD010000010">
    <property type="protein sequence ID" value="MDI1489738.1"/>
    <property type="molecule type" value="Genomic_DNA"/>
</dbReference>
<feature type="compositionally biased region" description="Pro residues" evidence="1">
    <location>
        <begin position="306"/>
        <end position="317"/>
    </location>
</feature>
<feature type="compositionally biased region" description="Polar residues" evidence="1">
    <location>
        <begin position="891"/>
        <end position="903"/>
    </location>
</feature>
<gene>
    <name evidence="2" type="ORF">OHK93_000936</name>
</gene>
<feature type="compositionally biased region" description="Polar residues" evidence="1">
    <location>
        <begin position="324"/>
        <end position="353"/>
    </location>
</feature>
<feature type="compositionally biased region" description="Basic and acidic residues" evidence="1">
    <location>
        <begin position="398"/>
        <end position="407"/>
    </location>
</feature>
<feature type="compositionally biased region" description="Polar residues" evidence="1">
    <location>
        <begin position="773"/>
        <end position="801"/>
    </location>
</feature>
<feature type="compositionally biased region" description="Basic residues" evidence="1">
    <location>
        <begin position="1020"/>
        <end position="1033"/>
    </location>
</feature>
<dbReference type="AlphaFoldDB" id="A0AA43TVP1"/>
<reference evidence="2" key="1">
    <citation type="journal article" date="2023" name="Genome Biol. Evol.">
        <title>First Whole Genome Sequence and Flow Cytometry Genome Size Data for the Lichen-Forming Fungus Ramalina farinacea (Ascomycota).</title>
        <authorList>
            <person name="Llewellyn T."/>
            <person name="Mian S."/>
            <person name="Hill R."/>
            <person name="Leitch I.J."/>
            <person name="Gaya E."/>
        </authorList>
    </citation>
    <scope>NUCLEOTIDE SEQUENCE</scope>
    <source>
        <strain evidence="2">LIQ254RAFAR</strain>
    </source>
</reference>
<feature type="region of interest" description="Disordered" evidence="1">
    <location>
        <begin position="288"/>
        <end position="621"/>
    </location>
</feature>
<feature type="compositionally biased region" description="Acidic residues" evidence="1">
    <location>
        <begin position="1"/>
        <end position="16"/>
    </location>
</feature>
<feature type="compositionally biased region" description="Basic and acidic residues" evidence="1">
    <location>
        <begin position="457"/>
        <end position="467"/>
    </location>
</feature>
<evidence type="ECO:0000313" key="2">
    <source>
        <dbReference type="EMBL" id="MDI1489738.1"/>
    </source>
</evidence>
<feature type="compositionally biased region" description="Polar residues" evidence="1">
    <location>
        <begin position="945"/>
        <end position="956"/>
    </location>
</feature>
<feature type="region of interest" description="Disordered" evidence="1">
    <location>
        <begin position="1014"/>
        <end position="1033"/>
    </location>
</feature>